<gene>
    <name evidence="1" type="ORF">L6164_016777</name>
</gene>
<dbReference type="Proteomes" id="UP000828941">
    <property type="component" value="Chromosome 7"/>
</dbReference>
<sequence>MEVTNMSSAISRATNPSEFENLPEELKTDILLRLPMKDLSRMMCSAMPWRQLITLNCLPKIAPFTTHIAELKGALLLRLEDKEEPSNRVTHGGRVLVFTKMTGITYADLITLLKWCSNIMQCDVSFSVEKLMDHCNGLFLFCHKGGNPQTLAVNFYYYYVVNPLTRQCIAIHKPNAGTNMYSYAALAYHPSESSFFKIVQFRRIGYIKVFSSESGSWVTLRYELPEQVTKAEWERKSVYSKGAVYRVSNSGHLVKFLVNGQESVGDQAKAIELPAGCKLPGANMCVGVRNNEVVIALSEGNSLRIWGLKESYGGEECSSYWDCQHEIDDPFLGRISILGRLIAIHPHLETVYFMSKCSMSCYCYDARRVDHRILKVRSAFFHWDIAFAFPLFECTVPFTCCLRKRFPGIFKWIRIPESCR</sequence>
<evidence type="ECO:0000313" key="2">
    <source>
        <dbReference type="Proteomes" id="UP000828941"/>
    </source>
</evidence>
<accession>A0ACB9N682</accession>
<protein>
    <submittedName>
        <fullName evidence="1">Uncharacterized protein</fullName>
    </submittedName>
</protein>
<reference evidence="1 2" key="1">
    <citation type="journal article" date="2022" name="DNA Res.">
        <title>Chromosomal-level genome assembly of the orchid tree Bauhinia variegata (Leguminosae; Cercidoideae) supports the allotetraploid origin hypothesis of Bauhinia.</title>
        <authorList>
            <person name="Zhong Y."/>
            <person name="Chen Y."/>
            <person name="Zheng D."/>
            <person name="Pang J."/>
            <person name="Liu Y."/>
            <person name="Luo S."/>
            <person name="Meng S."/>
            <person name="Qian L."/>
            <person name="Wei D."/>
            <person name="Dai S."/>
            <person name="Zhou R."/>
        </authorList>
    </citation>
    <scope>NUCLEOTIDE SEQUENCE [LARGE SCALE GENOMIC DNA]</scope>
    <source>
        <strain evidence="1">BV-YZ2020</strain>
    </source>
</reference>
<organism evidence="1 2">
    <name type="scientific">Bauhinia variegata</name>
    <name type="common">Purple orchid tree</name>
    <name type="synonym">Phanera variegata</name>
    <dbReference type="NCBI Taxonomy" id="167791"/>
    <lineage>
        <taxon>Eukaryota</taxon>
        <taxon>Viridiplantae</taxon>
        <taxon>Streptophyta</taxon>
        <taxon>Embryophyta</taxon>
        <taxon>Tracheophyta</taxon>
        <taxon>Spermatophyta</taxon>
        <taxon>Magnoliopsida</taxon>
        <taxon>eudicotyledons</taxon>
        <taxon>Gunneridae</taxon>
        <taxon>Pentapetalae</taxon>
        <taxon>rosids</taxon>
        <taxon>fabids</taxon>
        <taxon>Fabales</taxon>
        <taxon>Fabaceae</taxon>
        <taxon>Cercidoideae</taxon>
        <taxon>Cercideae</taxon>
        <taxon>Bauhiniinae</taxon>
        <taxon>Bauhinia</taxon>
    </lineage>
</organism>
<keyword evidence="2" id="KW-1185">Reference proteome</keyword>
<dbReference type="EMBL" id="CM039432">
    <property type="protein sequence ID" value="KAI4331821.1"/>
    <property type="molecule type" value="Genomic_DNA"/>
</dbReference>
<comment type="caution">
    <text evidence="1">The sequence shown here is derived from an EMBL/GenBank/DDBJ whole genome shotgun (WGS) entry which is preliminary data.</text>
</comment>
<name>A0ACB9N682_BAUVA</name>
<proteinExistence type="predicted"/>
<evidence type="ECO:0000313" key="1">
    <source>
        <dbReference type="EMBL" id="KAI4331821.1"/>
    </source>
</evidence>